<feature type="domain" description="ZZ-type" evidence="6">
    <location>
        <begin position="153"/>
        <end position="215"/>
    </location>
</feature>
<dbReference type="Pfam" id="PF12744">
    <property type="entry name" value="ATG19"/>
    <property type="match status" value="1"/>
</dbReference>
<evidence type="ECO:0000256" key="2">
    <source>
        <dbReference type="ARBA" id="ARBA00022771"/>
    </source>
</evidence>
<dbReference type="OrthoDB" id="661148at2759"/>
<keyword evidence="1" id="KW-0479">Metal-binding</keyword>
<dbReference type="SMART" id="SM00291">
    <property type="entry name" value="ZnF_ZZ"/>
    <property type="match status" value="1"/>
</dbReference>
<dbReference type="Gene3D" id="2.60.40.2830">
    <property type="match status" value="1"/>
</dbReference>
<evidence type="ECO:0000259" key="6">
    <source>
        <dbReference type="PROSITE" id="PS50135"/>
    </source>
</evidence>
<sequence length="515" mass="58851">MVGAGVVYGRRGEVFEERKGSLNDFIRSTFEIEDVFKTKLVMGRCICHGKKTLETDLLLDDQESAMKFLSSQRCNSKPHILLIYDKHDDSSWETNQKQNKDQIKEEVKENNVTISKNQWNELVSSIKKVELLLEKQQEEGEEKTKGQENKPFHANIFCDGCSSPQDADAKEICGVRYKCLTCPNFDLCSECEDSGFENGYHKGNHNMIKIKMPAYLDIGSHSRNWGRIRQQCKAKSKSDKEVVIDIPEEEKELFEMFGDIDKLKEIAKGYKSYKKWVEDHGGEEKVSDILRNSLNAHTNDSASSNSFNRPKTVKRRYHTASKVKHSPVKVEITRKDTTVFFKLFNRSKNNIPGGFSLVYSVSDSEVPELSQNAEHTFSEICNLTMGPHELLVDHTKTLRFNFYPRVAETLNFEKGDIKIVDPNNRTVYSSTKCELSGKSHTFFLKKLHDISDFSNSLQTYVDTTSSPETCQLLEKEQYSDGVISSNVTNDDETIHSGSSQDSNWDEYDFLSESDV</sequence>
<dbReference type="InterPro" id="IPR052260">
    <property type="entry name" value="Autophagy_Rcpt_SigReg"/>
</dbReference>
<accession>A0A7H9B896</accession>
<organism evidence="7 8">
    <name type="scientific">Zygotorulaspora mrakii</name>
    <name type="common">Zygosaccharomyces mrakii</name>
    <dbReference type="NCBI Taxonomy" id="42260"/>
    <lineage>
        <taxon>Eukaryota</taxon>
        <taxon>Fungi</taxon>
        <taxon>Dikarya</taxon>
        <taxon>Ascomycota</taxon>
        <taxon>Saccharomycotina</taxon>
        <taxon>Saccharomycetes</taxon>
        <taxon>Saccharomycetales</taxon>
        <taxon>Saccharomycetaceae</taxon>
        <taxon>Zygotorulaspora</taxon>
    </lineage>
</organism>
<protein>
    <recommendedName>
        <fullName evidence="6">ZZ-type domain-containing protein</fullName>
    </recommendedName>
</protein>
<gene>
    <name evidence="7" type="ORF">HG535_0H03050</name>
</gene>
<reference evidence="7 8" key="1">
    <citation type="submission" date="2020-07" db="EMBL/GenBank/DDBJ databases">
        <title>The yeast mating-type switching endonuclease HO is a domesticated member of an unorthodox homing genetic element family.</title>
        <authorList>
            <person name="Coughlan A.Y."/>
            <person name="Lombardi L."/>
            <person name="Braun-Galleani S."/>
            <person name="Martos A.R."/>
            <person name="Galeote V."/>
            <person name="Bigey F."/>
            <person name="Dequin S."/>
            <person name="Byrne K.P."/>
            <person name="Wolfe K.H."/>
        </authorList>
    </citation>
    <scope>NUCLEOTIDE SEQUENCE [LARGE SCALE GENOMIC DNA]</scope>
    <source>
        <strain evidence="7 8">NRRL Y-6702</strain>
    </source>
</reference>
<evidence type="ECO:0000256" key="5">
    <source>
        <dbReference type="SAM" id="MobiDB-lite"/>
    </source>
</evidence>
<dbReference type="GO" id="GO:0008270">
    <property type="term" value="F:zinc ion binding"/>
    <property type="evidence" value="ECO:0007669"/>
    <property type="project" value="UniProtKB-KW"/>
</dbReference>
<dbReference type="Pfam" id="PF00569">
    <property type="entry name" value="ZZ"/>
    <property type="match status" value="1"/>
</dbReference>
<keyword evidence="3" id="KW-0862">Zinc</keyword>
<dbReference type="InterPro" id="IPR024543">
    <property type="entry name" value="Atg19/Atg34_C"/>
</dbReference>
<evidence type="ECO:0000313" key="7">
    <source>
        <dbReference type="EMBL" id="QLG74978.1"/>
    </source>
</evidence>
<keyword evidence="2 4" id="KW-0863">Zinc-finger</keyword>
<dbReference type="KEGG" id="zmk:HG535_0H03050"/>
<dbReference type="PANTHER" id="PTHR15090">
    <property type="entry name" value="SEQUESTOSOME 1-RELATED"/>
    <property type="match status" value="1"/>
</dbReference>
<keyword evidence="8" id="KW-1185">Reference proteome</keyword>
<feature type="region of interest" description="Disordered" evidence="5">
    <location>
        <begin position="485"/>
        <end position="505"/>
    </location>
</feature>
<dbReference type="PROSITE" id="PS50135">
    <property type="entry name" value="ZF_ZZ_2"/>
    <property type="match status" value="1"/>
</dbReference>
<dbReference type="SUPFAM" id="SSF57850">
    <property type="entry name" value="RING/U-box"/>
    <property type="match status" value="1"/>
</dbReference>
<dbReference type="InterPro" id="IPR043145">
    <property type="entry name" value="Znf_ZZ_sf"/>
</dbReference>
<evidence type="ECO:0000256" key="1">
    <source>
        <dbReference type="ARBA" id="ARBA00022723"/>
    </source>
</evidence>
<dbReference type="CDD" id="cd02340">
    <property type="entry name" value="ZZ_NBR1_like"/>
    <property type="match status" value="1"/>
</dbReference>
<proteinExistence type="predicted"/>
<dbReference type="Proteomes" id="UP000509704">
    <property type="component" value="Chromosome 8"/>
</dbReference>
<evidence type="ECO:0000256" key="3">
    <source>
        <dbReference type="ARBA" id="ARBA00022833"/>
    </source>
</evidence>
<dbReference type="InterPro" id="IPR000433">
    <property type="entry name" value="Znf_ZZ"/>
</dbReference>
<evidence type="ECO:0000313" key="8">
    <source>
        <dbReference type="Proteomes" id="UP000509704"/>
    </source>
</evidence>
<dbReference type="AlphaFoldDB" id="A0A7H9B896"/>
<dbReference type="Gene3D" id="3.30.60.90">
    <property type="match status" value="1"/>
</dbReference>
<dbReference type="EMBL" id="CP058611">
    <property type="protein sequence ID" value="QLG74978.1"/>
    <property type="molecule type" value="Genomic_DNA"/>
</dbReference>
<evidence type="ECO:0000256" key="4">
    <source>
        <dbReference type="PROSITE-ProRule" id="PRU00228"/>
    </source>
</evidence>
<name>A0A7H9B896_ZYGMR</name>
<dbReference type="RefSeq" id="XP_037146703.1">
    <property type="nucleotide sequence ID" value="XM_037290808.1"/>
</dbReference>
<dbReference type="GeneID" id="59238781"/>